<evidence type="ECO:0000256" key="4">
    <source>
        <dbReference type="ARBA" id="ARBA00022679"/>
    </source>
</evidence>
<dbReference type="GO" id="GO:0016757">
    <property type="term" value="F:glycosyltransferase activity"/>
    <property type="evidence" value="ECO:0007669"/>
    <property type="project" value="UniProtKB-KW"/>
</dbReference>
<comment type="catalytic activity">
    <reaction evidence="10">
        <text>di-trans,octa-cis-undecaprenyl diphospho-N-acetyl-alpha-D-muramoyl-L-alanyl-D-glutamyl-meso-2,6-diaminopimeloyl-D-alanyl-D-alanine + UDP-N-acetyl-alpha-D-glucosamine = di-trans,octa-cis-undecaprenyl diphospho-[N-acetyl-alpha-D-glucosaminyl-(1-&gt;4)]-N-acetyl-alpha-D-muramoyl-L-alanyl-D-glutamyl-meso-2,6-diaminopimeloyl-D-alanyl-D-alanine + UDP + H(+)</text>
        <dbReference type="Rhea" id="RHEA:31227"/>
        <dbReference type="ChEBI" id="CHEBI:15378"/>
        <dbReference type="ChEBI" id="CHEBI:57705"/>
        <dbReference type="ChEBI" id="CHEBI:58223"/>
        <dbReference type="ChEBI" id="CHEBI:61387"/>
        <dbReference type="ChEBI" id="CHEBI:61388"/>
        <dbReference type="EC" id="2.4.1.227"/>
    </reaction>
</comment>
<evidence type="ECO:0000256" key="9">
    <source>
        <dbReference type="ARBA" id="ARBA00023316"/>
    </source>
</evidence>
<evidence type="ECO:0000313" key="14">
    <source>
        <dbReference type="EMBL" id="MBL0740134.1"/>
    </source>
</evidence>
<feature type="domain" description="Glycosyl transferase family 28 C-terminal" evidence="13">
    <location>
        <begin position="196"/>
        <end position="356"/>
    </location>
</feature>
<evidence type="ECO:0000259" key="13">
    <source>
        <dbReference type="Pfam" id="PF04101"/>
    </source>
</evidence>
<feature type="binding site" evidence="10">
    <location>
        <position position="203"/>
    </location>
    <ligand>
        <name>UDP-N-acetyl-alpha-D-glucosamine</name>
        <dbReference type="ChEBI" id="CHEBI:57705"/>
    </ligand>
</feature>
<keyword evidence="4 10" id="KW-0808">Transferase</keyword>
<keyword evidence="7 10" id="KW-0472">Membrane</keyword>
<comment type="pathway">
    <text evidence="10">Cell wall biogenesis; peptidoglycan biosynthesis.</text>
</comment>
<reference evidence="14 15" key="1">
    <citation type="submission" date="2021-01" db="EMBL/GenBank/DDBJ databases">
        <title>Chryseolinea sp. Jin1 Genome sequencing and assembly.</title>
        <authorList>
            <person name="Kim I."/>
        </authorList>
    </citation>
    <scope>NUCLEOTIDE SEQUENCE [LARGE SCALE GENOMIC DNA]</scope>
    <source>
        <strain evidence="14 15">Jin1</strain>
    </source>
</reference>
<keyword evidence="1 10" id="KW-1003">Cell membrane</keyword>
<evidence type="ECO:0000256" key="8">
    <source>
        <dbReference type="ARBA" id="ARBA00023306"/>
    </source>
</evidence>
<evidence type="ECO:0000256" key="11">
    <source>
        <dbReference type="SAM" id="MobiDB-lite"/>
    </source>
</evidence>
<keyword evidence="6 10" id="KW-0573">Peptidoglycan synthesis</keyword>
<dbReference type="SUPFAM" id="SSF53756">
    <property type="entry name" value="UDP-Glycosyltransferase/glycogen phosphorylase"/>
    <property type="match status" value="1"/>
</dbReference>
<keyword evidence="15" id="KW-1185">Reference proteome</keyword>
<dbReference type="NCBIfam" id="TIGR01133">
    <property type="entry name" value="murG"/>
    <property type="match status" value="1"/>
</dbReference>
<evidence type="ECO:0000256" key="6">
    <source>
        <dbReference type="ARBA" id="ARBA00022984"/>
    </source>
</evidence>
<evidence type="ECO:0000256" key="2">
    <source>
        <dbReference type="ARBA" id="ARBA00022618"/>
    </source>
</evidence>
<evidence type="ECO:0000256" key="10">
    <source>
        <dbReference type="HAMAP-Rule" id="MF_00033"/>
    </source>
</evidence>
<comment type="caution">
    <text evidence="10">Lacks conserved residue(s) required for the propagation of feature annotation.</text>
</comment>
<keyword evidence="5 10" id="KW-0133">Cell shape</keyword>
<keyword evidence="3 10" id="KW-0328">Glycosyltransferase</keyword>
<dbReference type="InterPro" id="IPR004276">
    <property type="entry name" value="GlycoTrans_28_N"/>
</dbReference>
<feature type="domain" description="Glycosyltransferase family 28 N-terminal" evidence="12">
    <location>
        <begin position="10"/>
        <end position="148"/>
    </location>
</feature>
<evidence type="ECO:0000256" key="1">
    <source>
        <dbReference type="ARBA" id="ARBA00022475"/>
    </source>
</evidence>
<sequence>MSSATPYRLIISGGGTGGHIFPAVAIANEFRERHPDAEILFVGAKDKMEMTRVPEAGYKIIGLWITGLQRKLTWSNLLFPVKVIVSYWRARKIVKTFKPDVVIGTGGFASGPVMMAATRAKIPSVIQEQNSFAGLANKQVANKVNKVCVAYEGMEKYFPSEKVILTGNPVRKDILSIDVKREKALSHFGFDANIKTLLIIGGSLGARTINESIIGGFDKLVDAQVQIIWQTGKGYYEGYKAQLGKYDMRKIRVQDFVKEMDLAYAAADVVISRAGALAVSEICIAKKPVILVPSPNVAEDHQTKNAKALVDKDAAWMVPDKEAGARLVDEALKLLFDKQRADKLSENIAKLARPDATATIVNEIEKLIAAKSAHKGKPQGEQMYYESRRSDPTFDANRLQPVMVKR</sequence>
<feature type="binding site" evidence="10">
    <location>
        <begin position="16"/>
        <end position="18"/>
    </location>
    <ligand>
        <name>UDP-N-acetyl-alpha-D-glucosamine</name>
        <dbReference type="ChEBI" id="CHEBI:57705"/>
    </ligand>
</feature>
<dbReference type="Pfam" id="PF03033">
    <property type="entry name" value="Glyco_transf_28"/>
    <property type="match status" value="1"/>
</dbReference>
<keyword evidence="9 10" id="KW-0961">Cell wall biogenesis/degradation</keyword>
<dbReference type="InterPro" id="IPR007235">
    <property type="entry name" value="Glyco_trans_28_C"/>
</dbReference>
<accession>A0ABS1KLB9</accession>
<dbReference type="CDD" id="cd03785">
    <property type="entry name" value="GT28_MurG"/>
    <property type="match status" value="1"/>
</dbReference>
<dbReference type="HAMAP" id="MF_00033">
    <property type="entry name" value="MurG"/>
    <property type="match status" value="1"/>
</dbReference>
<dbReference type="PANTHER" id="PTHR21015:SF22">
    <property type="entry name" value="GLYCOSYLTRANSFERASE"/>
    <property type="match status" value="1"/>
</dbReference>
<evidence type="ECO:0000256" key="5">
    <source>
        <dbReference type="ARBA" id="ARBA00022960"/>
    </source>
</evidence>
<comment type="function">
    <text evidence="10">Cell wall formation. Catalyzes the transfer of a GlcNAc subunit on undecaprenyl-pyrophosphoryl-MurNAc-pentapeptide (lipid intermediate I) to form undecaprenyl-pyrophosphoryl-MurNAc-(pentapeptide)GlcNAc (lipid intermediate II).</text>
</comment>
<dbReference type="Gene3D" id="3.40.50.2000">
    <property type="entry name" value="Glycogen Phosphorylase B"/>
    <property type="match status" value="2"/>
</dbReference>
<keyword evidence="2 10" id="KW-0132">Cell division</keyword>
<dbReference type="EMBL" id="JAERRB010000001">
    <property type="protein sequence ID" value="MBL0740134.1"/>
    <property type="molecule type" value="Genomic_DNA"/>
</dbReference>
<dbReference type="PANTHER" id="PTHR21015">
    <property type="entry name" value="UDP-N-ACETYLGLUCOSAMINE--N-ACETYLMURAMYL-(PENTAPEPTIDE) PYROPHOSPHORYL-UNDECAPRENOL N-ACETYLGLUCOSAMINE TRANSFERASE 1"/>
    <property type="match status" value="1"/>
</dbReference>
<comment type="subcellular location">
    <subcellularLocation>
        <location evidence="10">Cell membrane</location>
        <topology evidence="10">Peripheral membrane protein</topology>
        <orientation evidence="10">Cytoplasmic side</orientation>
    </subcellularLocation>
</comment>
<protein>
    <recommendedName>
        <fullName evidence="10">UDP-N-acetylglucosamine--N-acetylmuramyl-(pentapeptide) pyrophosphoryl-undecaprenol N-acetylglucosamine transferase</fullName>
        <ecNumber evidence="10">2.4.1.227</ecNumber>
    </recommendedName>
    <alternativeName>
        <fullName evidence="10">Undecaprenyl-PP-MurNAc-pentapeptide-UDPGlcNAc GlcNAc transferase</fullName>
    </alternativeName>
</protein>
<organism evidence="14 15">
    <name type="scientific">Chryseolinea lacunae</name>
    <dbReference type="NCBI Taxonomy" id="2801331"/>
    <lineage>
        <taxon>Bacteria</taxon>
        <taxon>Pseudomonadati</taxon>
        <taxon>Bacteroidota</taxon>
        <taxon>Cytophagia</taxon>
        <taxon>Cytophagales</taxon>
        <taxon>Fulvivirgaceae</taxon>
        <taxon>Chryseolinea</taxon>
    </lineage>
</organism>
<feature type="binding site" evidence="10">
    <location>
        <position position="171"/>
    </location>
    <ligand>
        <name>UDP-N-acetyl-alpha-D-glucosamine</name>
        <dbReference type="ChEBI" id="CHEBI:57705"/>
    </ligand>
</feature>
<gene>
    <name evidence="10 14" type="primary">murG</name>
    <name evidence="14" type="ORF">JI741_02835</name>
</gene>
<evidence type="ECO:0000313" key="15">
    <source>
        <dbReference type="Proteomes" id="UP000613030"/>
    </source>
</evidence>
<evidence type="ECO:0000256" key="7">
    <source>
        <dbReference type="ARBA" id="ARBA00023136"/>
    </source>
</evidence>
<dbReference type="InterPro" id="IPR006009">
    <property type="entry name" value="GlcNAc_MurG"/>
</dbReference>
<comment type="similarity">
    <text evidence="10">Belongs to the glycosyltransferase 28 family. MurG subfamily.</text>
</comment>
<evidence type="ECO:0000259" key="12">
    <source>
        <dbReference type="Pfam" id="PF03033"/>
    </source>
</evidence>
<dbReference type="RefSeq" id="WP_202007185.1">
    <property type="nucleotide sequence ID" value="NZ_JAERRB010000001.1"/>
</dbReference>
<feature type="binding site" evidence="10">
    <location>
        <position position="302"/>
    </location>
    <ligand>
        <name>UDP-N-acetyl-alpha-D-glucosamine</name>
        <dbReference type="ChEBI" id="CHEBI:57705"/>
    </ligand>
</feature>
<proteinExistence type="inferred from homology"/>
<keyword evidence="8 10" id="KW-0131">Cell cycle</keyword>
<name>A0ABS1KLB9_9BACT</name>
<feature type="binding site" evidence="10">
    <location>
        <position position="130"/>
    </location>
    <ligand>
        <name>UDP-N-acetyl-alpha-D-glucosamine</name>
        <dbReference type="ChEBI" id="CHEBI:57705"/>
    </ligand>
</feature>
<dbReference type="EC" id="2.4.1.227" evidence="10"/>
<evidence type="ECO:0000256" key="3">
    <source>
        <dbReference type="ARBA" id="ARBA00022676"/>
    </source>
</evidence>
<dbReference type="Pfam" id="PF04101">
    <property type="entry name" value="Glyco_tran_28_C"/>
    <property type="match status" value="1"/>
</dbReference>
<comment type="caution">
    <text evidence="14">The sequence shown here is derived from an EMBL/GenBank/DDBJ whole genome shotgun (WGS) entry which is preliminary data.</text>
</comment>
<feature type="region of interest" description="Disordered" evidence="11">
    <location>
        <begin position="374"/>
        <end position="397"/>
    </location>
</feature>
<dbReference type="Proteomes" id="UP000613030">
    <property type="component" value="Unassembled WGS sequence"/>
</dbReference>